<gene>
    <name evidence="1" type="ORF">ALC62_06518</name>
</gene>
<reference evidence="1 2" key="1">
    <citation type="submission" date="2016-03" db="EMBL/GenBank/DDBJ databases">
        <title>Cyphomyrmex costatus WGS genome.</title>
        <authorList>
            <person name="Nygaard S."/>
            <person name="Hu H."/>
            <person name="Boomsma J."/>
            <person name="Zhang G."/>
        </authorList>
    </citation>
    <scope>NUCLEOTIDE SEQUENCE [LARGE SCALE GENOMIC DNA]</scope>
    <source>
        <strain evidence="1">MS0001</strain>
        <tissue evidence="1">Whole body</tissue>
    </source>
</reference>
<evidence type="ECO:0000313" key="1">
    <source>
        <dbReference type="EMBL" id="KYN02718.1"/>
    </source>
</evidence>
<sequence length="166" mass="19069">MKIIGTIEQIEQIHLESSPWLSRLAVRESRLPSDIPHIPILIEDIPRYTSLSDYTKNCIQTIQTIGEILPITARVAHLRSISSDREARVTLSLEELPVHALYSKDSKGRHLFIWEKFSIFKIFGMLEQKNNEVVMTAHKLLRVQDIRGSLNTLSLLSSAVRPMHYQ</sequence>
<accession>A0A195CPQ3</accession>
<organism evidence="1 2">
    <name type="scientific">Cyphomyrmex costatus</name>
    <dbReference type="NCBI Taxonomy" id="456900"/>
    <lineage>
        <taxon>Eukaryota</taxon>
        <taxon>Metazoa</taxon>
        <taxon>Ecdysozoa</taxon>
        <taxon>Arthropoda</taxon>
        <taxon>Hexapoda</taxon>
        <taxon>Insecta</taxon>
        <taxon>Pterygota</taxon>
        <taxon>Neoptera</taxon>
        <taxon>Endopterygota</taxon>
        <taxon>Hymenoptera</taxon>
        <taxon>Apocrita</taxon>
        <taxon>Aculeata</taxon>
        <taxon>Formicoidea</taxon>
        <taxon>Formicidae</taxon>
        <taxon>Myrmicinae</taxon>
        <taxon>Cyphomyrmex</taxon>
    </lineage>
</organism>
<dbReference type="Proteomes" id="UP000078542">
    <property type="component" value="Unassembled WGS sequence"/>
</dbReference>
<dbReference type="AlphaFoldDB" id="A0A195CPQ3"/>
<keyword evidence="2" id="KW-1185">Reference proteome</keyword>
<protein>
    <submittedName>
        <fullName evidence="1">Uncharacterized protein</fullName>
    </submittedName>
</protein>
<name>A0A195CPQ3_9HYME</name>
<dbReference type="EMBL" id="KQ977444">
    <property type="protein sequence ID" value="KYN02718.1"/>
    <property type="molecule type" value="Genomic_DNA"/>
</dbReference>
<proteinExistence type="predicted"/>
<evidence type="ECO:0000313" key="2">
    <source>
        <dbReference type="Proteomes" id="UP000078542"/>
    </source>
</evidence>